<comment type="caution">
    <text evidence="1">The sequence shown here is derived from an EMBL/GenBank/DDBJ whole genome shotgun (WGS) entry which is preliminary data.</text>
</comment>
<accession>A0ACA9PVG0</accession>
<feature type="non-terminal residue" evidence="1">
    <location>
        <position position="51"/>
    </location>
</feature>
<dbReference type="Proteomes" id="UP000789702">
    <property type="component" value="Unassembled WGS sequence"/>
</dbReference>
<organism evidence="1 2">
    <name type="scientific">Dentiscutata heterogama</name>
    <dbReference type="NCBI Taxonomy" id="1316150"/>
    <lineage>
        <taxon>Eukaryota</taxon>
        <taxon>Fungi</taxon>
        <taxon>Fungi incertae sedis</taxon>
        <taxon>Mucoromycota</taxon>
        <taxon>Glomeromycotina</taxon>
        <taxon>Glomeromycetes</taxon>
        <taxon>Diversisporales</taxon>
        <taxon>Gigasporaceae</taxon>
        <taxon>Dentiscutata</taxon>
    </lineage>
</organism>
<evidence type="ECO:0000313" key="2">
    <source>
        <dbReference type="Proteomes" id="UP000789702"/>
    </source>
</evidence>
<evidence type="ECO:0000313" key="1">
    <source>
        <dbReference type="EMBL" id="CAG8726706.1"/>
    </source>
</evidence>
<protein>
    <submittedName>
        <fullName evidence="1">12317_t:CDS:1</fullName>
    </submittedName>
</protein>
<reference evidence="1" key="1">
    <citation type="submission" date="2021-06" db="EMBL/GenBank/DDBJ databases">
        <authorList>
            <person name="Kallberg Y."/>
            <person name="Tangrot J."/>
            <person name="Rosling A."/>
        </authorList>
    </citation>
    <scope>NUCLEOTIDE SEQUENCE</scope>
    <source>
        <strain evidence="1">IL203A</strain>
    </source>
</reference>
<dbReference type="EMBL" id="CAJVPU010034987">
    <property type="protein sequence ID" value="CAG8726706.1"/>
    <property type="molecule type" value="Genomic_DNA"/>
</dbReference>
<feature type="non-terminal residue" evidence="1">
    <location>
        <position position="1"/>
    </location>
</feature>
<name>A0ACA9PVG0_9GLOM</name>
<proteinExistence type="predicted"/>
<sequence>HVTKCNSWLVNDKTSYLKEVNKQAIPTRKRVKHIQEATIIEENEDNQKSSI</sequence>
<keyword evidence="2" id="KW-1185">Reference proteome</keyword>
<gene>
    <name evidence="1" type="ORF">DHETER_LOCUS13181</name>
</gene>